<name>A0A818YSE6_9BILA</name>
<accession>A0A818YSE6</accession>
<evidence type="ECO:0000313" key="5">
    <source>
        <dbReference type="Proteomes" id="UP000663823"/>
    </source>
</evidence>
<keyword evidence="1" id="KW-0853">WD repeat</keyword>
<organism evidence="4 5">
    <name type="scientific">Rotaria sordida</name>
    <dbReference type="NCBI Taxonomy" id="392033"/>
    <lineage>
        <taxon>Eukaryota</taxon>
        <taxon>Metazoa</taxon>
        <taxon>Spiralia</taxon>
        <taxon>Gnathifera</taxon>
        <taxon>Rotifera</taxon>
        <taxon>Eurotatoria</taxon>
        <taxon>Bdelloidea</taxon>
        <taxon>Philodinida</taxon>
        <taxon>Philodinidae</taxon>
        <taxon>Rotaria</taxon>
    </lineage>
</organism>
<feature type="non-terminal residue" evidence="4">
    <location>
        <position position="1"/>
    </location>
</feature>
<feature type="region of interest" description="Disordered" evidence="2">
    <location>
        <begin position="9"/>
        <end position="31"/>
    </location>
</feature>
<dbReference type="InterPro" id="IPR051944">
    <property type="entry name" value="BEACH_domain_protein"/>
</dbReference>
<gene>
    <name evidence="4" type="ORF">OTI717_LOCUS15894</name>
</gene>
<evidence type="ECO:0000259" key="3">
    <source>
        <dbReference type="Pfam" id="PF23295"/>
    </source>
</evidence>
<reference evidence="4" key="1">
    <citation type="submission" date="2021-02" db="EMBL/GenBank/DDBJ databases">
        <authorList>
            <person name="Nowell W R."/>
        </authorList>
    </citation>
    <scope>NUCLEOTIDE SEQUENCE</scope>
</reference>
<comment type="caution">
    <text evidence="4">The sequence shown here is derived from an EMBL/GenBank/DDBJ whole genome shotgun (WGS) entry which is preliminary data.</text>
</comment>
<protein>
    <recommendedName>
        <fullName evidence="3">Alfy-like armadillo-like repeat domain-containing protein</fullName>
    </recommendedName>
</protein>
<feature type="compositionally biased region" description="Low complexity" evidence="2">
    <location>
        <begin position="17"/>
        <end position="31"/>
    </location>
</feature>
<feature type="domain" description="Alfy-like armadillo-like repeat" evidence="3">
    <location>
        <begin position="631"/>
        <end position="925"/>
    </location>
</feature>
<dbReference type="InterPro" id="IPR056252">
    <property type="entry name" value="Alfy-like_Arm-like"/>
</dbReference>
<proteinExistence type="predicted"/>
<dbReference type="PANTHER" id="PTHR46108:SF4">
    <property type="entry name" value="BLUE CHEESE"/>
    <property type="match status" value="1"/>
</dbReference>
<dbReference type="Pfam" id="PF23295">
    <property type="entry name" value="Arm_4"/>
    <property type="match status" value="1"/>
</dbReference>
<evidence type="ECO:0000256" key="1">
    <source>
        <dbReference type="ARBA" id="ARBA00022574"/>
    </source>
</evidence>
<dbReference type="Proteomes" id="UP000663823">
    <property type="component" value="Unassembled WGS sequence"/>
</dbReference>
<dbReference type="AlphaFoldDB" id="A0A818YSE6"/>
<dbReference type="EMBL" id="CAJOAX010001926">
    <property type="protein sequence ID" value="CAF3756839.1"/>
    <property type="molecule type" value="Genomic_DNA"/>
</dbReference>
<evidence type="ECO:0000313" key="4">
    <source>
        <dbReference type="EMBL" id="CAF3756839.1"/>
    </source>
</evidence>
<evidence type="ECO:0000256" key="2">
    <source>
        <dbReference type="SAM" id="MobiDB-lite"/>
    </source>
</evidence>
<dbReference type="PANTHER" id="PTHR46108">
    <property type="entry name" value="BLUE CHEESE"/>
    <property type="match status" value="1"/>
</dbReference>
<sequence>MNKLFKTLITKRDGGASSSTTTSTEGITSNNNNSTSQDILLTLTHLRKVFYEYQHPKIQWTQQDKNDRLYSTLPMVIKVLSVLTNNEWEERFPELSDYTFTLAKLLVYEIRMRADKEPNTCAASQAIIEYLEMNDEINSLSGWSLLRSLKLLSTGPNFIMDKFAQASLPSTFVKCLYLFFDLPEILITNSNNDVILPKEKRILLQQIFFQLLSRIAMSHSCVDELTRRDDLLLLFNAISSNCPERNIPWRMQASEMLILIGKHSLQPAIQCIHSARCISQCVENIRRATCDLSLMDIARVYETLICLIIESASLSSALMDDFRLAHCYVHMKDIILRLENEWINDESEKFFARFITLLGDFTYAGHNELKLPGRPETIIDIPNFVMPQPKKTGFIVRNISAFTILQSIFQQSTYPFLVNIVFDTISSVILADNANYFLCGENLSPITEILYNKPNNVQLKIYDLLEFIVFQLKYIPHRELVNLSIMLKSHNCVQSHKNCVKYLIHILKFNNVLKDALRELGFIEVLITRLHHFATLLKESVQDPNDKGDNMDQEEKELGFMVMEALALLLSHNQKNAKIFREHGGARLAHNIIPYRLCRVAALTVVLHLVLCTGGEDDTGTLLGLIHTAKLEELEMKSVILKGFLYILRESHRTRTVFRKVGGFVYIVSLLISMEGCLAVPPKHPWTTVSRHEILSIIRLILNTLTVAMRFEPGNARLFENEVRWQSLSDAIKLLGCFTNETRLTDSIISSKFDYASKHNYEIFEQLFYSLNERILSSTDLPLELINACHIARCFHDIALDCIDKSLVNPNLKNEPIKHGTSMDNNEDTASSPLFRTSALSMSSAARTSATFTFPSYMDEPIIVYPGAIVCFLQIISTIPRMMDEQYSNRLQYFLMLTLKNLLKYDRNLQIMATYGFSQHIIHICEVALQNENHHLHTSVEYIFERLATFILPVRTL</sequence>